<dbReference type="AlphaFoldDB" id="A0A2P2PNN4"/>
<organism evidence="1">
    <name type="scientific">Rhizophora mucronata</name>
    <name type="common">Asiatic mangrove</name>
    <dbReference type="NCBI Taxonomy" id="61149"/>
    <lineage>
        <taxon>Eukaryota</taxon>
        <taxon>Viridiplantae</taxon>
        <taxon>Streptophyta</taxon>
        <taxon>Embryophyta</taxon>
        <taxon>Tracheophyta</taxon>
        <taxon>Spermatophyta</taxon>
        <taxon>Magnoliopsida</taxon>
        <taxon>eudicotyledons</taxon>
        <taxon>Gunneridae</taxon>
        <taxon>Pentapetalae</taxon>
        <taxon>rosids</taxon>
        <taxon>fabids</taxon>
        <taxon>Malpighiales</taxon>
        <taxon>Rhizophoraceae</taxon>
        <taxon>Rhizophora</taxon>
    </lineage>
</organism>
<evidence type="ECO:0000313" key="1">
    <source>
        <dbReference type="EMBL" id="MBX56366.1"/>
    </source>
</evidence>
<reference evidence="1" key="1">
    <citation type="submission" date="2018-02" db="EMBL/GenBank/DDBJ databases">
        <title>Rhizophora mucronata_Transcriptome.</title>
        <authorList>
            <person name="Meera S.P."/>
            <person name="Sreeshan A."/>
            <person name="Augustine A."/>
        </authorList>
    </citation>
    <scope>NUCLEOTIDE SEQUENCE</scope>
    <source>
        <tissue evidence="1">Leaf</tissue>
    </source>
</reference>
<proteinExistence type="predicted"/>
<sequence length="24" mass="2911">MIKPQQRCNHPMFCNLKVIRQDIP</sequence>
<name>A0A2P2PNN4_RHIMU</name>
<protein>
    <submittedName>
        <fullName evidence="1">Uncharacterized protein</fullName>
    </submittedName>
</protein>
<dbReference type="EMBL" id="GGEC01075882">
    <property type="protein sequence ID" value="MBX56366.1"/>
    <property type="molecule type" value="Transcribed_RNA"/>
</dbReference>
<accession>A0A2P2PNN4</accession>